<reference evidence="1" key="1">
    <citation type="submission" date="2021-06" db="EMBL/GenBank/DDBJ databases">
        <authorList>
            <person name="Hodson N. C."/>
            <person name="Mongue J. A."/>
            <person name="Jaron S. K."/>
        </authorList>
    </citation>
    <scope>NUCLEOTIDE SEQUENCE</scope>
</reference>
<proteinExistence type="predicted"/>
<comment type="caution">
    <text evidence="1">The sequence shown here is derived from an EMBL/GenBank/DDBJ whole genome shotgun (WGS) entry which is preliminary data.</text>
</comment>
<dbReference type="Proteomes" id="UP000708208">
    <property type="component" value="Unassembled WGS sequence"/>
</dbReference>
<evidence type="ECO:0000313" key="2">
    <source>
        <dbReference type="Proteomes" id="UP000708208"/>
    </source>
</evidence>
<organism evidence="1 2">
    <name type="scientific">Allacma fusca</name>
    <dbReference type="NCBI Taxonomy" id="39272"/>
    <lineage>
        <taxon>Eukaryota</taxon>
        <taxon>Metazoa</taxon>
        <taxon>Ecdysozoa</taxon>
        <taxon>Arthropoda</taxon>
        <taxon>Hexapoda</taxon>
        <taxon>Collembola</taxon>
        <taxon>Symphypleona</taxon>
        <taxon>Sminthuridae</taxon>
        <taxon>Allacma</taxon>
    </lineage>
</organism>
<keyword evidence="2" id="KW-1185">Reference proteome</keyword>
<protein>
    <submittedName>
        <fullName evidence="1">Uncharacterized protein</fullName>
    </submittedName>
</protein>
<accession>A0A8J2JHZ5</accession>
<dbReference type="AlphaFoldDB" id="A0A8J2JHZ5"/>
<feature type="non-terminal residue" evidence="1">
    <location>
        <position position="1"/>
    </location>
</feature>
<name>A0A8J2JHZ5_9HEXA</name>
<gene>
    <name evidence="1" type="ORF">AFUS01_LOCUS8505</name>
</gene>
<dbReference type="EMBL" id="CAJVCH010059161">
    <property type="protein sequence ID" value="CAG7719167.1"/>
    <property type="molecule type" value="Genomic_DNA"/>
</dbReference>
<evidence type="ECO:0000313" key="1">
    <source>
        <dbReference type="EMBL" id="CAG7719167.1"/>
    </source>
</evidence>
<sequence length="57" mass="6510">MEDLYGIFPLNPVLNKLQEVHRCPMHDTVRHINSRLPTTCTRSNNGTCSRLHATSSF</sequence>